<dbReference type="InterPro" id="IPR045079">
    <property type="entry name" value="Oxoprolinase-like"/>
</dbReference>
<evidence type="ECO:0000259" key="2">
    <source>
        <dbReference type="Pfam" id="PF02538"/>
    </source>
</evidence>
<dbReference type="PANTHER" id="PTHR11365:SF23">
    <property type="entry name" value="HYPOTHETICAL 5-OXOPROLINASE (EUROFUNG)-RELATED"/>
    <property type="match status" value="1"/>
</dbReference>
<feature type="region of interest" description="Disordered" evidence="1">
    <location>
        <begin position="510"/>
        <end position="545"/>
    </location>
</feature>
<dbReference type="RefSeq" id="WP_037049710.1">
    <property type="nucleotide sequence ID" value="NZ_BAAAUZ010000040.1"/>
</dbReference>
<protein>
    <submittedName>
        <fullName evidence="3">Methylhydantoinase</fullName>
    </submittedName>
</protein>
<dbReference type="AlphaFoldDB" id="A0A9W6LAD0"/>
<name>A0A9W6LAD0_9PSEU</name>
<feature type="domain" description="Hydantoinase B/oxoprolinase" evidence="2">
    <location>
        <begin position="5"/>
        <end position="515"/>
    </location>
</feature>
<evidence type="ECO:0000313" key="3">
    <source>
        <dbReference type="EMBL" id="GLL13629.1"/>
    </source>
</evidence>
<feature type="compositionally biased region" description="Low complexity" evidence="1">
    <location>
        <begin position="515"/>
        <end position="525"/>
    </location>
</feature>
<organism evidence="3 4">
    <name type="scientific">Pseudonocardia halophobica</name>
    <dbReference type="NCBI Taxonomy" id="29401"/>
    <lineage>
        <taxon>Bacteria</taxon>
        <taxon>Bacillati</taxon>
        <taxon>Actinomycetota</taxon>
        <taxon>Actinomycetes</taxon>
        <taxon>Pseudonocardiales</taxon>
        <taxon>Pseudonocardiaceae</taxon>
        <taxon>Pseudonocardia</taxon>
    </lineage>
</organism>
<dbReference type="GO" id="GO:0006749">
    <property type="term" value="P:glutathione metabolic process"/>
    <property type="evidence" value="ECO:0007669"/>
    <property type="project" value="TreeGrafter"/>
</dbReference>
<evidence type="ECO:0000313" key="4">
    <source>
        <dbReference type="Proteomes" id="UP001143463"/>
    </source>
</evidence>
<evidence type="ECO:0000256" key="1">
    <source>
        <dbReference type="SAM" id="MobiDB-lite"/>
    </source>
</evidence>
<gene>
    <name evidence="3" type="ORF">GCM10017577_47730</name>
</gene>
<sequence length="545" mass="58246">MSTLDPVQVEVIGSALASISEEMGEMLVKASYSPNIKERRDCTTCVFDAQGRALAQAEHIPLHLGSLMGIVAAITERYGPEDIHDGDTFVGNDPHTGGGTHLPDIVLATPVFVDGELVAWVTNLAHHADFVDRTHAHIFQEGIRIPAVRFARNWEIERDVLDLILLNCQVPRERVADFRAQLAANRLGVRRVRELCARYGADTIAAAGAELMDYTERMIRAGIAEIPDGVYSFRDLFDSDEHEGELELGVRLEVRGDEMVLDFDAPPQQPNSLNMVFTALQVTVFYAVKTVVGPDVPANDGMFRPLTVRAPRGSLLNCTPPAAVNNRILACQRVVDLVHGALAQAVPDRVIAAGNGAVTACTFSGTDPRTGEFYVYLETIGGGMGAGAHHDGLDGVQVHMTNTSNLPIECLESEYPLTVERYELIDGSGGAGRSRGGMGIRRTLRIEHDDCRAEVSTSRLLSRPWGLFGGEPGASTHIDVLDAAGRDTGRSSSAVTLHAGEAIDVHTAGAGGYGPAAERAPGAVAADERDGRLPSSTPAPEGALA</sequence>
<dbReference type="InterPro" id="IPR003692">
    <property type="entry name" value="Hydantoinase_B"/>
</dbReference>
<proteinExistence type="predicted"/>
<dbReference type="Proteomes" id="UP001143463">
    <property type="component" value="Unassembled WGS sequence"/>
</dbReference>
<accession>A0A9W6LAD0</accession>
<comment type="caution">
    <text evidence="3">The sequence shown here is derived from an EMBL/GenBank/DDBJ whole genome shotgun (WGS) entry which is preliminary data.</text>
</comment>
<dbReference type="Pfam" id="PF02538">
    <property type="entry name" value="Hydantoinase_B"/>
    <property type="match status" value="1"/>
</dbReference>
<dbReference type="GO" id="GO:0005829">
    <property type="term" value="C:cytosol"/>
    <property type="evidence" value="ECO:0007669"/>
    <property type="project" value="TreeGrafter"/>
</dbReference>
<dbReference type="EMBL" id="BSFQ01000023">
    <property type="protein sequence ID" value="GLL13629.1"/>
    <property type="molecule type" value="Genomic_DNA"/>
</dbReference>
<keyword evidence="4" id="KW-1185">Reference proteome</keyword>
<reference evidence="3" key="1">
    <citation type="journal article" date="2014" name="Int. J. Syst. Evol. Microbiol.">
        <title>Complete genome sequence of Corynebacterium casei LMG S-19264T (=DSM 44701T), isolated from a smear-ripened cheese.</title>
        <authorList>
            <consortium name="US DOE Joint Genome Institute (JGI-PGF)"/>
            <person name="Walter F."/>
            <person name="Albersmeier A."/>
            <person name="Kalinowski J."/>
            <person name="Ruckert C."/>
        </authorList>
    </citation>
    <scope>NUCLEOTIDE SEQUENCE</scope>
    <source>
        <strain evidence="3">VKM Ac-1069</strain>
    </source>
</reference>
<dbReference type="PANTHER" id="PTHR11365">
    <property type="entry name" value="5-OXOPROLINASE RELATED"/>
    <property type="match status" value="1"/>
</dbReference>
<reference evidence="3" key="2">
    <citation type="submission" date="2023-01" db="EMBL/GenBank/DDBJ databases">
        <authorList>
            <person name="Sun Q."/>
            <person name="Evtushenko L."/>
        </authorList>
    </citation>
    <scope>NUCLEOTIDE SEQUENCE</scope>
    <source>
        <strain evidence="3">VKM Ac-1069</strain>
    </source>
</reference>
<dbReference type="GO" id="GO:0017168">
    <property type="term" value="F:5-oxoprolinase (ATP-hydrolyzing) activity"/>
    <property type="evidence" value="ECO:0007669"/>
    <property type="project" value="TreeGrafter"/>
</dbReference>